<proteinExistence type="predicted"/>
<dbReference type="AlphaFoldDB" id="A0A1A8RJP3"/>
<name>A0A1A8RJP3_9TELE</name>
<evidence type="ECO:0000313" key="1">
    <source>
        <dbReference type="EMBL" id="SBS05593.1"/>
    </source>
</evidence>
<reference evidence="1" key="2">
    <citation type="submission" date="2016-06" db="EMBL/GenBank/DDBJ databases">
        <title>The genome of a short-lived fish provides insights into sex chromosome evolution and the genetic control of aging.</title>
        <authorList>
            <person name="Reichwald K."/>
            <person name="Felder M."/>
            <person name="Petzold A."/>
            <person name="Koch P."/>
            <person name="Groth M."/>
            <person name="Platzer M."/>
        </authorList>
    </citation>
    <scope>NUCLEOTIDE SEQUENCE</scope>
    <source>
        <tissue evidence="1">Brain</tissue>
    </source>
</reference>
<sequence length="93" mass="10016">MSGITKVLQNVGVSCCTIQPEFTTSGSPSCSEGNPKRNTCPSPPLPTCSLACRRACAAHMCCSLLEETWSLLRPSAVETRDEPQNLVIENTFL</sequence>
<organism evidence="1">
    <name type="scientific">Nothobranchius rachovii</name>
    <name type="common">bluefin notho</name>
    <dbReference type="NCBI Taxonomy" id="451742"/>
    <lineage>
        <taxon>Eukaryota</taxon>
        <taxon>Metazoa</taxon>
        <taxon>Chordata</taxon>
        <taxon>Craniata</taxon>
        <taxon>Vertebrata</taxon>
        <taxon>Euteleostomi</taxon>
        <taxon>Actinopterygii</taxon>
        <taxon>Neopterygii</taxon>
        <taxon>Teleostei</taxon>
        <taxon>Neoteleostei</taxon>
        <taxon>Acanthomorphata</taxon>
        <taxon>Ovalentaria</taxon>
        <taxon>Atherinomorphae</taxon>
        <taxon>Cyprinodontiformes</taxon>
        <taxon>Nothobranchiidae</taxon>
        <taxon>Nothobranchius</taxon>
    </lineage>
</organism>
<protein>
    <submittedName>
        <fullName evidence="1">Uncharacterized protein</fullName>
    </submittedName>
</protein>
<reference evidence="1" key="1">
    <citation type="submission" date="2016-05" db="EMBL/GenBank/DDBJ databases">
        <authorList>
            <person name="Lavstsen T."/>
            <person name="Jespersen J.S."/>
        </authorList>
    </citation>
    <scope>NUCLEOTIDE SEQUENCE</scope>
    <source>
        <tissue evidence="1">Brain</tissue>
    </source>
</reference>
<accession>A0A1A8RJP3</accession>
<dbReference type="EMBL" id="HAEH01017103">
    <property type="protein sequence ID" value="SBS05593.1"/>
    <property type="molecule type" value="Transcribed_RNA"/>
</dbReference>
<gene>
    <name evidence="1" type="primary">CR381630.1</name>
</gene>